<feature type="domain" description="FAD-binding PCMH-type" evidence="5">
    <location>
        <begin position="35"/>
        <end position="216"/>
    </location>
</feature>
<accession>A0ABN2XIF6</accession>
<keyword evidence="7" id="KW-1185">Reference proteome</keyword>
<dbReference type="InterPro" id="IPR051264">
    <property type="entry name" value="FAD-oxidored/transferase_4"/>
</dbReference>
<dbReference type="InterPro" id="IPR036318">
    <property type="entry name" value="FAD-bd_PCMH-like_sf"/>
</dbReference>
<organism evidence="6 7">
    <name type="scientific">Nocardioides furvisabuli</name>
    <dbReference type="NCBI Taxonomy" id="375542"/>
    <lineage>
        <taxon>Bacteria</taxon>
        <taxon>Bacillati</taxon>
        <taxon>Actinomycetota</taxon>
        <taxon>Actinomycetes</taxon>
        <taxon>Propionibacteriales</taxon>
        <taxon>Nocardioidaceae</taxon>
        <taxon>Nocardioides</taxon>
    </lineage>
</organism>
<sequence length="470" mass="48332">MTDLLERLRSAVGDDHVLTEPTDVAAYVVDWTGTHRGRALAVVRPGSTTEVAEVVRACAETRTPLVPQGGNTGLVGGGVPDGSGTAVVLSLGRMRTVRDVDPVAGTLTVDAGVVLADVQAAAAAVDRLFPMSLGSEGSCTIGGNLATNAGGTAVLRYGMTRELVLGLEVVLPDGRVWDGLRGLRKDNTGYDLTQLFVGSEGTLGVITGAVLRIFPATPRHATAWVAVPSVAAAVSLLGIAQEHAGVHLSTFEIANRQALDLVLAHLPGAVDPLEAPSEWYVLVELAGSAADGGLDATLEALLADAVEAGRAMDAAIATGPGRRSALWSLREGISEVQKVEGATLKHDVTLPIADLAAWTDAMGPVLQEVLPGVRPVTYGHVGDGNLHYNLNAPIGRDDDLRAAAGDLTAAIHEAVAAAHGSISAEHGLGRTKAAAAAAYKSDVEVDLMRALKRALDPDGLMNPSVLLTAP</sequence>
<keyword evidence="3" id="KW-0274">FAD</keyword>
<dbReference type="EMBL" id="BAAAMQ010000014">
    <property type="protein sequence ID" value="GAA2111334.1"/>
    <property type="molecule type" value="Genomic_DNA"/>
</dbReference>
<dbReference type="InterPro" id="IPR004113">
    <property type="entry name" value="FAD-bd_oxidored_4_C"/>
</dbReference>
<keyword evidence="4" id="KW-0560">Oxidoreductase</keyword>
<dbReference type="PANTHER" id="PTHR43716">
    <property type="entry name" value="D-2-HYDROXYGLUTARATE DEHYDROGENASE, MITOCHONDRIAL"/>
    <property type="match status" value="1"/>
</dbReference>
<dbReference type="Gene3D" id="3.30.465.10">
    <property type="match status" value="1"/>
</dbReference>
<name>A0ABN2XIF6_9ACTN</name>
<dbReference type="Pfam" id="PF02913">
    <property type="entry name" value="FAD-oxidase_C"/>
    <property type="match status" value="1"/>
</dbReference>
<dbReference type="Gene3D" id="3.30.70.2740">
    <property type="match status" value="1"/>
</dbReference>
<evidence type="ECO:0000256" key="3">
    <source>
        <dbReference type="ARBA" id="ARBA00022827"/>
    </source>
</evidence>
<dbReference type="SUPFAM" id="SSF56176">
    <property type="entry name" value="FAD-binding/transporter-associated domain-like"/>
    <property type="match status" value="1"/>
</dbReference>
<gene>
    <name evidence="6" type="ORF">GCM10009726_27370</name>
</gene>
<dbReference type="PANTHER" id="PTHR43716:SF2">
    <property type="entry name" value="BLL6224 PROTEIN"/>
    <property type="match status" value="1"/>
</dbReference>
<dbReference type="RefSeq" id="WP_231252629.1">
    <property type="nucleotide sequence ID" value="NZ_BAAAMQ010000014.1"/>
</dbReference>
<dbReference type="Proteomes" id="UP001501161">
    <property type="component" value="Unassembled WGS sequence"/>
</dbReference>
<keyword evidence="2" id="KW-0285">Flavoprotein</keyword>
<protein>
    <submittedName>
        <fullName evidence="6">FAD-binding oxidoreductase</fullName>
    </submittedName>
</protein>
<evidence type="ECO:0000256" key="1">
    <source>
        <dbReference type="ARBA" id="ARBA00008000"/>
    </source>
</evidence>
<comment type="similarity">
    <text evidence="1">Belongs to the FAD-binding oxidoreductase/transferase type 4 family.</text>
</comment>
<evidence type="ECO:0000256" key="2">
    <source>
        <dbReference type="ARBA" id="ARBA00022630"/>
    </source>
</evidence>
<evidence type="ECO:0000313" key="7">
    <source>
        <dbReference type="Proteomes" id="UP001501161"/>
    </source>
</evidence>
<comment type="caution">
    <text evidence="6">The sequence shown here is derived from an EMBL/GenBank/DDBJ whole genome shotgun (WGS) entry which is preliminary data.</text>
</comment>
<dbReference type="InterPro" id="IPR016171">
    <property type="entry name" value="Vanillyl_alc_oxidase_C-sub2"/>
</dbReference>
<dbReference type="Pfam" id="PF01565">
    <property type="entry name" value="FAD_binding_4"/>
    <property type="match status" value="1"/>
</dbReference>
<dbReference type="InterPro" id="IPR016169">
    <property type="entry name" value="FAD-bd_PCMH_sub2"/>
</dbReference>
<dbReference type="SUPFAM" id="SSF55103">
    <property type="entry name" value="FAD-linked oxidases, C-terminal domain"/>
    <property type="match status" value="1"/>
</dbReference>
<evidence type="ECO:0000313" key="6">
    <source>
        <dbReference type="EMBL" id="GAA2111334.1"/>
    </source>
</evidence>
<evidence type="ECO:0000256" key="4">
    <source>
        <dbReference type="ARBA" id="ARBA00023002"/>
    </source>
</evidence>
<dbReference type="Gene3D" id="1.10.45.10">
    <property type="entry name" value="Vanillyl-alcohol Oxidase, Chain A, domain 4"/>
    <property type="match status" value="1"/>
</dbReference>
<proteinExistence type="inferred from homology"/>
<dbReference type="InterPro" id="IPR016167">
    <property type="entry name" value="FAD-bd_PCMH_sub1"/>
</dbReference>
<evidence type="ECO:0000259" key="5">
    <source>
        <dbReference type="PROSITE" id="PS51387"/>
    </source>
</evidence>
<dbReference type="Gene3D" id="3.30.70.2190">
    <property type="match status" value="1"/>
</dbReference>
<dbReference type="InterPro" id="IPR016164">
    <property type="entry name" value="FAD-linked_Oxase-like_C"/>
</dbReference>
<dbReference type="PROSITE" id="PS51387">
    <property type="entry name" value="FAD_PCMH"/>
    <property type="match status" value="1"/>
</dbReference>
<dbReference type="InterPro" id="IPR006094">
    <property type="entry name" value="Oxid_FAD_bind_N"/>
</dbReference>
<dbReference type="InterPro" id="IPR016166">
    <property type="entry name" value="FAD-bd_PCMH"/>
</dbReference>
<dbReference type="Gene3D" id="3.30.43.10">
    <property type="entry name" value="Uridine Diphospho-n-acetylenolpyruvylglucosamine Reductase, domain 2"/>
    <property type="match status" value="1"/>
</dbReference>
<reference evidence="6 7" key="1">
    <citation type="journal article" date="2019" name="Int. J. Syst. Evol. Microbiol.">
        <title>The Global Catalogue of Microorganisms (GCM) 10K type strain sequencing project: providing services to taxonomists for standard genome sequencing and annotation.</title>
        <authorList>
            <consortium name="The Broad Institute Genomics Platform"/>
            <consortium name="The Broad Institute Genome Sequencing Center for Infectious Disease"/>
            <person name="Wu L."/>
            <person name="Ma J."/>
        </authorList>
    </citation>
    <scope>NUCLEOTIDE SEQUENCE [LARGE SCALE GENOMIC DNA]</scope>
    <source>
        <strain evidence="6 7">JCM 13813</strain>
    </source>
</reference>